<reference evidence="2 3" key="1">
    <citation type="journal article" date="2008" name="PLoS ONE">
        <title>Environmental adaptation: genomic analysis of the piezotolerant and psychrotolerant deep-sea iron reducing bacterium Shewanella piezotolerans WP3.</title>
        <authorList>
            <person name="Wang F."/>
            <person name="Wang J."/>
            <person name="Jian H."/>
            <person name="Zhang B."/>
            <person name="Li S."/>
            <person name="Wang F."/>
            <person name="Zeng X."/>
            <person name="Gao L."/>
            <person name="Bartlett D.H."/>
            <person name="Yu J."/>
            <person name="Hu S."/>
            <person name="Xiao X."/>
        </authorList>
    </citation>
    <scope>NUCLEOTIDE SEQUENCE [LARGE SCALE GENOMIC DNA]</scope>
    <source>
        <strain evidence="3">WP3 / JCM 13877</strain>
    </source>
</reference>
<dbReference type="STRING" id="225849.swp_4463"/>
<evidence type="ECO:0000313" key="2">
    <source>
        <dbReference type="EMBL" id="ACJ31106.1"/>
    </source>
</evidence>
<keyword evidence="3" id="KW-1185">Reference proteome</keyword>
<organism evidence="2 3">
    <name type="scientific">Shewanella piezotolerans (strain WP3 / JCM 13877)</name>
    <dbReference type="NCBI Taxonomy" id="225849"/>
    <lineage>
        <taxon>Bacteria</taxon>
        <taxon>Pseudomonadati</taxon>
        <taxon>Pseudomonadota</taxon>
        <taxon>Gammaproteobacteria</taxon>
        <taxon>Alteromonadales</taxon>
        <taxon>Shewanellaceae</taxon>
        <taxon>Shewanella</taxon>
    </lineage>
</organism>
<evidence type="ECO:0000313" key="3">
    <source>
        <dbReference type="Proteomes" id="UP000000753"/>
    </source>
</evidence>
<name>B8CTJ7_SHEPW</name>
<dbReference type="EMBL" id="CP000472">
    <property type="protein sequence ID" value="ACJ31106.1"/>
    <property type="molecule type" value="Genomic_DNA"/>
</dbReference>
<protein>
    <submittedName>
        <fullName evidence="2">Uncharacterized protein</fullName>
    </submittedName>
</protein>
<dbReference type="AlphaFoldDB" id="B8CTJ7"/>
<evidence type="ECO:0000256" key="1">
    <source>
        <dbReference type="SAM" id="MobiDB-lite"/>
    </source>
</evidence>
<gene>
    <name evidence="2" type="ordered locus">swp_4463</name>
</gene>
<proteinExistence type="predicted"/>
<sequence length="63" mass="7078">MLIVYQHQQYLVALFISQLAYSNGMNRLNLKSESLPSPKLTSMGQGEISESKLNSDADGRFAW</sequence>
<dbReference type="Proteomes" id="UP000000753">
    <property type="component" value="Chromosome"/>
</dbReference>
<feature type="region of interest" description="Disordered" evidence="1">
    <location>
        <begin position="34"/>
        <end position="63"/>
    </location>
</feature>
<feature type="compositionally biased region" description="Polar residues" evidence="1">
    <location>
        <begin position="34"/>
        <end position="44"/>
    </location>
</feature>
<dbReference type="KEGG" id="swp:swp_4463"/>
<dbReference type="HOGENOM" id="CLU_2883438_0_0_6"/>
<feature type="compositionally biased region" description="Basic and acidic residues" evidence="1">
    <location>
        <begin position="49"/>
        <end position="63"/>
    </location>
</feature>
<accession>B8CTJ7</accession>